<name>A0A087TIE8_STEMI</name>
<feature type="non-terminal residue" evidence="1">
    <location>
        <position position="51"/>
    </location>
</feature>
<evidence type="ECO:0000313" key="2">
    <source>
        <dbReference type="Proteomes" id="UP000054359"/>
    </source>
</evidence>
<dbReference type="EMBL" id="KK115352">
    <property type="protein sequence ID" value="KFM64887.1"/>
    <property type="molecule type" value="Genomic_DNA"/>
</dbReference>
<accession>A0A087TIE8</accession>
<keyword evidence="2" id="KW-1185">Reference proteome</keyword>
<organism evidence="1 2">
    <name type="scientific">Stegodyphus mimosarum</name>
    <name type="common">African social velvet spider</name>
    <dbReference type="NCBI Taxonomy" id="407821"/>
    <lineage>
        <taxon>Eukaryota</taxon>
        <taxon>Metazoa</taxon>
        <taxon>Ecdysozoa</taxon>
        <taxon>Arthropoda</taxon>
        <taxon>Chelicerata</taxon>
        <taxon>Arachnida</taxon>
        <taxon>Araneae</taxon>
        <taxon>Araneomorphae</taxon>
        <taxon>Entelegynae</taxon>
        <taxon>Eresoidea</taxon>
        <taxon>Eresidae</taxon>
        <taxon>Stegodyphus</taxon>
    </lineage>
</organism>
<sequence length="51" mass="5722">MIKTGSSIILSQMFLFKASGSSTKCSNSAYHDCRGLLCCPCCFKRFFFNLQ</sequence>
<proteinExistence type="predicted"/>
<evidence type="ECO:0000313" key="1">
    <source>
        <dbReference type="EMBL" id="KFM64887.1"/>
    </source>
</evidence>
<dbReference type="Proteomes" id="UP000054359">
    <property type="component" value="Unassembled WGS sequence"/>
</dbReference>
<reference evidence="1 2" key="1">
    <citation type="submission" date="2013-11" db="EMBL/GenBank/DDBJ databases">
        <title>Genome sequencing of Stegodyphus mimosarum.</title>
        <authorList>
            <person name="Bechsgaard J."/>
        </authorList>
    </citation>
    <scope>NUCLEOTIDE SEQUENCE [LARGE SCALE GENOMIC DNA]</scope>
</reference>
<gene>
    <name evidence="1" type="ORF">X975_17928</name>
</gene>
<dbReference type="AlphaFoldDB" id="A0A087TIE8"/>
<protein>
    <submittedName>
        <fullName evidence="1">Uncharacterized protein</fullName>
    </submittedName>
</protein>